<evidence type="ECO:0000313" key="3">
    <source>
        <dbReference type="Proteomes" id="UP000217676"/>
    </source>
</evidence>
<gene>
    <name evidence="2" type="ORF">SLA_4545</name>
</gene>
<accession>A0A160P1W0</accession>
<name>A0A160P1W0_STRLU</name>
<proteinExistence type="predicted"/>
<dbReference type="Proteomes" id="UP000217676">
    <property type="component" value="Chromosome"/>
</dbReference>
<feature type="region of interest" description="Disordered" evidence="1">
    <location>
        <begin position="1"/>
        <end position="41"/>
    </location>
</feature>
<protein>
    <submittedName>
        <fullName evidence="2">Uncharacterized protein</fullName>
    </submittedName>
</protein>
<dbReference type="KEGG" id="slau:SLA_4545"/>
<reference evidence="2 3" key="1">
    <citation type="journal article" date="2016" name="Genome Announc.">
        <title>Complete Genome Sequence of Thiostrepton-Producing Streptomyces laurentii ATCC 31255.</title>
        <authorList>
            <person name="Doi K."/>
            <person name="Fujino Y."/>
            <person name="Nagayoshi Y."/>
            <person name="Ohshima T."/>
            <person name="Ogata S."/>
        </authorList>
    </citation>
    <scope>NUCLEOTIDE SEQUENCE [LARGE SCALE GENOMIC DNA]</scope>
    <source>
        <strain evidence="2 3">ATCC 31255</strain>
    </source>
</reference>
<dbReference type="AlphaFoldDB" id="A0A160P1W0"/>
<sequence length="277" mass="30209">MAERPETTAGDGVAERPETTAGRGVAERPETDAAPSGPPASERVMRDLALWAASLVRQFPELAEELAPGRRGPAPAVSTAPRPGQDELIRAERREALLLEQRHGLVVPGHGAAPIRLHVSDAIRDITDGVVELEEAVCARLGRPRPRRAAVVERLRRIVGLRDAVAAHPVLARHVRDEIRRMARRCARTLGDAETIVRVAGRCPWCDSVSLRAFPDRRAVLCVNPACLCTDAACGCQDDPVYRHLWPEERWAELADASGARTDEIEAAMDDTKETSC</sequence>
<dbReference type="EMBL" id="AP017424">
    <property type="protein sequence ID" value="BAU85429.1"/>
    <property type="molecule type" value="Genomic_DNA"/>
</dbReference>
<evidence type="ECO:0000313" key="2">
    <source>
        <dbReference type="EMBL" id="BAU85429.1"/>
    </source>
</evidence>
<evidence type="ECO:0000256" key="1">
    <source>
        <dbReference type="SAM" id="MobiDB-lite"/>
    </source>
</evidence>
<keyword evidence="3" id="KW-1185">Reference proteome</keyword>
<organism evidence="2 3">
    <name type="scientific">Streptomyces laurentii</name>
    <dbReference type="NCBI Taxonomy" id="39478"/>
    <lineage>
        <taxon>Bacteria</taxon>
        <taxon>Bacillati</taxon>
        <taxon>Actinomycetota</taxon>
        <taxon>Actinomycetes</taxon>
        <taxon>Kitasatosporales</taxon>
        <taxon>Streptomycetaceae</taxon>
        <taxon>Streptomyces</taxon>
    </lineage>
</organism>